<evidence type="ECO:0000256" key="10">
    <source>
        <dbReference type="ARBA" id="ARBA00075773"/>
    </source>
</evidence>
<keyword evidence="3" id="KW-0597">Phosphoprotein</keyword>
<evidence type="ECO:0000256" key="4">
    <source>
        <dbReference type="ARBA" id="ARBA00022574"/>
    </source>
</evidence>
<dbReference type="InterPro" id="IPR001680">
    <property type="entry name" value="WD40_rpt"/>
</dbReference>
<evidence type="ECO:0000256" key="11">
    <source>
        <dbReference type="PROSITE-ProRule" id="PRU00221"/>
    </source>
</evidence>
<dbReference type="InterPro" id="IPR015943">
    <property type="entry name" value="WD40/YVTN_repeat-like_dom_sf"/>
</dbReference>
<evidence type="ECO:0000313" key="14">
    <source>
        <dbReference type="RefSeq" id="XP_035691971.1"/>
    </source>
</evidence>
<feature type="repeat" description="WD" evidence="11">
    <location>
        <begin position="305"/>
        <end position="346"/>
    </location>
</feature>
<reference evidence="14" key="2">
    <citation type="submission" date="2025-08" db="UniProtKB">
        <authorList>
            <consortium name="RefSeq"/>
        </authorList>
    </citation>
    <scope>IDENTIFICATION</scope>
    <source>
        <strain evidence="14">S238N-H82</strain>
        <tissue evidence="14">Testes</tissue>
    </source>
</reference>
<feature type="compositionally biased region" description="Basic and acidic residues" evidence="12">
    <location>
        <begin position="8"/>
        <end position="20"/>
    </location>
</feature>
<feature type="compositionally biased region" description="Acidic residues" evidence="12">
    <location>
        <begin position="80"/>
        <end position="91"/>
    </location>
</feature>
<feature type="compositionally biased region" description="Polar residues" evidence="12">
    <location>
        <begin position="121"/>
        <end position="130"/>
    </location>
</feature>
<dbReference type="SMART" id="SM00320">
    <property type="entry name" value="WD40"/>
    <property type="match status" value="4"/>
</dbReference>
<dbReference type="FunFam" id="2.130.10.10:FF:000121">
    <property type="entry name" value="U3 small nucleolar RNA-associated protein 18 homolog"/>
    <property type="match status" value="1"/>
</dbReference>
<dbReference type="RefSeq" id="XP_035691971.1">
    <property type="nucleotide sequence ID" value="XM_035836078.1"/>
</dbReference>
<comment type="function">
    <text evidence="8">Part of the small subunit (SSU) processome, first precursor of the small eukaryotic ribosomal subunit. During the assembly of the SSU processome in the nucleolus, many ribosome biogenesis factors, an RNA chaperone and ribosomal proteins associate with the nascent pre-rRNA and work in concert to generate RNA folding, modifications, rearrangements and cleavage as well as targeted degradation of pre-ribosomal RNA by the RNA exosome. Involved in nucleolar processing of pre-18S ribosomal RNA.</text>
</comment>
<comment type="similarity">
    <text evidence="7">Belongs to the WD repeat UTP18 family.</text>
</comment>
<gene>
    <name evidence="14" type="primary">LOC118426588</name>
</gene>
<evidence type="ECO:0000256" key="8">
    <source>
        <dbReference type="ARBA" id="ARBA00058527"/>
    </source>
</evidence>
<accession>A0A9J7N559</accession>
<dbReference type="Pfam" id="PF00400">
    <property type="entry name" value="WD40"/>
    <property type="match status" value="2"/>
</dbReference>
<dbReference type="InterPro" id="IPR045161">
    <property type="entry name" value="Utp18"/>
</dbReference>
<dbReference type="GO" id="GO:0034388">
    <property type="term" value="C:Pwp2p-containing subcomplex of 90S preribosome"/>
    <property type="evidence" value="ECO:0000318"/>
    <property type="project" value="GO_Central"/>
</dbReference>
<comment type="subcellular location">
    <subcellularLocation>
        <location evidence="1">Nucleus</location>
        <location evidence="1">Nucleolus</location>
    </subcellularLocation>
</comment>
<dbReference type="Gene3D" id="2.130.10.10">
    <property type="entry name" value="YVTN repeat-like/Quinoprotein amine dehydrogenase"/>
    <property type="match status" value="1"/>
</dbReference>
<dbReference type="GO" id="GO:0032040">
    <property type="term" value="C:small-subunit processome"/>
    <property type="evidence" value="ECO:0000318"/>
    <property type="project" value="GO_Central"/>
</dbReference>
<keyword evidence="13" id="KW-1185">Reference proteome</keyword>
<organism evidence="13 14">
    <name type="scientific">Branchiostoma floridae</name>
    <name type="common">Florida lancelet</name>
    <name type="synonym">Amphioxus</name>
    <dbReference type="NCBI Taxonomy" id="7739"/>
    <lineage>
        <taxon>Eukaryota</taxon>
        <taxon>Metazoa</taxon>
        <taxon>Chordata</taxon>
        <taxon>Cephalochordata</taxon>
        <taxon>Leptocardii</taxon>
        <taxon>Amphioxiformes</taxon>
        <taxon>Branchiostomatidae</taxon>
        <taxon>Branchiostoma</taxon>
    </lineage>
</organism>
<reference evidence="13" key="1">
    <citation type="journal article" date="2020" name="Nat. Ecol. Evol.">
        <title>Deeply conserved synteny resolves early events in vertebrate evolution.</title>
        <authorList>
            <person name="Simakov O."/>
            <person name="Marletaz F."/>
            <person name="Yue J.X."/>
            <person name="O'Connell B."/>
            <person name="Jenkins J."/>
            <person name="Brandt A."/>
            <person name="Calef R."/>
            <person name="Tung C.H."/>
            <person name="Huang T.K."/>
            <person name="Schmutz J."/>
            <person name="Satoh N."/>
            <person name="Yu J.K."/>
            <person name="Putnam N.H."/>
            <person name="Green R.E."/>
            <person name="Rokhsar D.S."/>
        </authorList>
    </citation>
    <scope>NUCLEOTIDE SEQUENCE [LARGE SCALE GENOMIC DNA]</scope>
    <source>
        <strain evidence="13">S238N-H82</strain>
    </source>
</reference>
<keyword evidence="5" id="KW-0677">Repeat</keyword>
<dbReference type="GeneID" id="118426588"/>
<evidence type="ECO:0000313" key="13">
    <source>
        <dbReference type="Proteomes" id="UP000001554"/>
    </source>
</evidence>
<dbReference type="PANTHER" id="PTHR18359">
    <property type="entry name" value="WD-REPEAT PROTEIN-RELATED"/>
    <property type="match status" value="1"/>
</dbReference>
<dbReference type="SUPFAM" id="SSF50978">
    <property type="entry name" value="WD40 repeat-like"/>
    <property type="match status" value="1"/>
</dbReference>
<dbReference type="InterPro" id="IPR019775">
    <property type="entry name" value="WD40_repeat_CS"/>
</dbReference>
<dbReference type="PROSITE" id="PS00678">
    <property type="entry name" value="WD_REPEATS_1"/>
    <property type="match status" value="1"/>
</dbReference>
<protein>
    <recommendedName>
        <fullName evidence="9">U3 small nucleolar RNA-associated protein 18 homolog</fullName>
    </recommendedName>
    <alternativeName>
        <fullName evidence="10">WD repeat-containing protein 50</fullName>
    </alternativeName>
</protein>
<evidence type="ECO:0000256" key="9">
    <source>
        <dbReference type="ARBA" id="ARBA00074442"/>
    </source>
</evidence>
<proteinExistence type="inferred from homology"/>
<feature type="compositionally biased region" description="Basic and acidic residues" evidence="12">
    <location>
        <begin position="37"/>
        <end position="79"/>
    </location>
</feature>
<dbReference type="PROSITE" id="PS50082">
    <property type="entry name" value="WD_REPEATS_2"/>
    <property type="match status" value="1"/>
</dbReference>
<keyword evidence="4 11" id="KW-0853">WD repeat</keyword>
<evidence type="ECO:0000256" key="5">
    <source>
        <dbReference type="ARBA" id="ARBA00022737"/>
    </source>
</evidence>
<evidence type="ECO:0000256" key="12">
    <source>
        <dbReference type="SAM" id="MobiDB-lite"/>
    </source>
</evidence>
<dbReference type="OMA" id="DLNRATY"/>
<dbReference type="AlphaFoldDB" id="A0A9J7N559"/>
<dbReference type="Proteomes" id="UP000001554">
    <property type="component" value="Chromosome 11"/>
</dbReference>
<dbReference type="InterPro" id="IPR036322">
    <property type="entry name" value="WD40_repeat_dom_sf"/>
</dbReference>
<evidence type="ECO:0000256" key="3">
    <source>
        <dbReference type="ARBA" id="ARBA00022553"/>
    </source>
</evidence>
<evidence type="ECO:0000256" key="7">
    <source>
        <dbReference type="ARBA" id="ARBA00025767"/>
    </source>
</evidence>
<dbReference type="KEGG" id="bfo:118426588"/>
<keyword evidence="6" id="KW-0539">Nucleus</keyword>
<keyword evidence="2" id="KW-0698">rRNA processing</keyword>
<feature type="region of interest" description="Disordered" evidence="12">
    <location>
        <begin position="1"/>
        <end position="145"/>
    </location>
</feature>
<name>A0A9J7N559_BRAFL</name>
<sequence length="482" mass="53957">MLRRAVRRKDETSGTKREGTEDAGEDTEGPKKVLRTFQDKKTWKAARKAKEESALEELVLGRRQEEPTDRLQDAEHQSEDPSEEGSDDDVDSLGVVDTREAAWVDDDDDDDDRTRVEKTSDVPSWAQTSQGRKRQHESDDDSDEELLQHTGDLLAESSALPRGNINIKRCSDVNKTYPHQGPVRRVEFHPSAQVCLTAAQDVLGLFQVDGRNNPKIQTLHLEKFPVRTAHFSTCGREVILASTFKWFFVYDMIAGKVIKIPKIRGVDDTSLSRFEVSPDGRFLLFLGKNGFLHLLSAKTKECVSSLKMNSDVSAGTFSKDSRHLYSVGDDGEVYVWDVGTRDCIHKFVDEGCTHATTIALSHNSKYLATGSQSGVVNIYDTQRALTSSYPTPLKALLNLTTPVTQTTFNHTGEVMAMCSNEVFKAARLVHLPTLSVFSNFPEADSTVKRVQCLDFSPHSGYLAMGNNQGRAMLYRIKHYKDF</sequence>
<dbReference type="PANTHER" id="PTHR18359:SF0">
    <property type="entry name" value="U3 SMALL NUCLEOLAR RNA-ASSOCIATED PROTEIN 18 HOMOLOG"/>
    <property type="match status" value="1"/>
</dbReference>
<evidence type="ECO:0000256" key="6">
    <source>
        <dbReference type="ARBA" id="ARBA00023242"/>
    </source>
</evidence>
<evidence type="ECO:0000256" key="1">
    <source>
        <dbReference type="ARBA" id="ARBA00004604"/>
    </source>
</evidence>
<dbReference type="OrthoDB" id="1935146at2759"/>
<evidence type="ECO:0000256" key="2">
    <source>
        <dbReference type="ARBA" id="ARBA00022552"/>
    </source>
</evidence>
<dbReference type="GO" id="GO:0006364">
    <property type="term" value="P:rRNA processing"/>
    <property type="evidence" value="ECO:0007669"/>
    <property type="project" value="UniProtKB-KW"/>
</dbReference>